<dbReference type="eggNOG" id="COG1462">
    <property type="taxonomic scope" value="Bacteria"/>
</dbReference>
<dbReference type="InterPro" id="IPR049861">
    <property type="entry name" value="Holdfast_HfaB"/>
</dbReference>
<protein>
    <recommendedName>
        <fullName evidence="5">Curli production assembly/transport component CsgG</fullName>
    </recommendedName>
</protein>
<dbReference type="Pfam" id="PF03783">
    <property type="entry name" value="CsgG"/>
    <property type="match status" value="1"/>
</dbReference>
<evidence type="ECO:0008006" key="5">
    <source>
        <dbReference type="Google" id="ProtNLM"/>
    </source>
</evidence>
<feature type="signal peptide" evidence="2">
    <location>
        <begin position="1"/>
        <end position="28"/>
    </location>
</feature>
<name>R0CY99_CAUVI</name>
<dbReference type="RefSeq" id="WP_004620425.1">
    <property type="nucleotide sequence ID" value="NZ_APMP01000016.1"/>
</dbReference>
<evidence type="ECO:0000256" key="2">
    <source>
        <dbReference type="SAM" id="SignalP"/>
    </source>
</evidence>
<organism evidence="3 4">
    <name type="scientific">Caulobacter vibrioides OR37</name>
    <dbReference type="NCBI Taxonomy" id="1292034"/>
    <lineage>
        <taxon>Bacteria</taxon>
        <taxon>Pseudomonadati</taxon>
        <taxon>Pseudomonadota</taxon>
        <taxon>Alphaproteobacteria</taxon>
        <taxon>Caulobacterales</taxon>
        <taxon>Caulobacteraceae</taxon>
        <taxon>Caulobacter</taxon>
    </lineage>
</organism>
<feature type="chain" id="PRO_5004347393" description="Curli production assembly/transport component CsgG" evidence="2">
    <location>
        <begin position="29"/>
        <end position="308"/>
    </location>
</feature>
<evidence type="ECO:0000256" key="1">
    <source>
        <dbReference type="SAM" id="MobiDB-lite"/>
    </source>
</evidence>
<comment type="caution">
    <text evidence="3">The sequence shown here is derived from an EMBL/GenBank/DDBJ whole genome shotgun (WGS) entry which is preliminary data.</text>
</comment>
<dbReference type="GO" id="GO:0030288">
    <property type="term" value="C:outer membrane-bounded periplasmic space"/>
    <property type="evidence" value="ECO:0007669"/>
    <property type="project" value="InterPro"/>
</dbReference>
<keyword evidence="4" id="KW-1185">Reference proteome</keyword>
<keyword evidence="2" id="KW-0732">Signal</keyword>
<accession>R0CY99</accession>
<sequence length="308" mass="32170" precursor="true">MPKQKSTHRVIALLTALVAATSASGASAANLDGNYAPVLGDAPATRNPTAYSAALSCLASHRSNTRLPRISVGRVSDLTGKVDFDTGAKISQGASLFAITALTKAGFPVVERLDNSVAEIELNYSRQHLLSDNPQLAGQSPDNYRRIYAGQIAGSSYYIVGGVTELNYNIRSSGVDATVGNRLATGLRGNVTEQSYVLNVAIDLRLVNSRTQEVIDTVSYQKQLIGKSLNLGLNGGGDKVGASLSGGRSGMEPIQAAVRTLVERGVFELTAGFYGQTVKSACLSPGAEPQGPTPADLAYQASANGQPR</sequence>
<dbReference type="STRING" id="1292034.OR37_02572"/>
<dbReference type="Proteomes" id="UP000013063">
    <property type="component" value="Unassembled WGS sequence"/>
</dbReference>
<feature type="region of interest" description="Disordered" evidence="1">
    <location>
        <begin position="285"/>
        <end position="308"/>
    </location>
</feature>
<dbReference type="AlphaFoldDB" id="R0CY99"/>
<dbReference type="NCBIfam" id="NF037935">
    <property type="entry name" value="holdfast_HfaB"/>
    <property type="match status" value="1"/>
</dbReference>
<dbReference type="EMBL" id="APMP01000016">
    <property type="protein sequence ID" value="ENZ81461.1"/>
    <property type="molecule type" value="Genomic_DNA"/>
</dbReference>
<dbReference type="PATRIC" id="fig|1292034.3.peg.2554"/>
<reference evidence="3 4" key="1">
    <citation type="journal article" date="2013" name="Genome Announc.">
        <title>Draft Genome Sequence for Caulobacter sp. Strain OR37, a Bacterium Tolerant to Heavy Metals.</title>
        <authorList>
            <person name="Utturkar S.M."/>
            <person name="Bollmann A."/>
            <person name="Brzoska R.M."/>
            <person name="Klingeman D.M."/>
            <person name="Epstein S.E."/>
            <person name="Palumbo A.V."/>
            <person name="Brown S.D."/>
        </authorList>
    </citation>
    <scope>NUCLEOTIDE SEQUENCE [LARGE SCALE GENOMIC DNA]</scope>
    <source>
        <strain evidence="3 4">OR37</strain>
    </source>
</reference>
<evidence type="ECO:0000313" key="3">
    <source>
        <dbReference type="EMBL" id="ENZ81461.1"/>
    </source>
</evidence>
<evidence type="ECO:0000313" key="4">
    <source>
        <dbReference type="Proteomes" id="UP000013063"/>
    </source>
</evidence>
<dbReference type="InterPro" id="IPR005534">
    <property type="entry name" value="Curli_assmbl/transp-comp_CsgG"/>
</dbReference>
<gene>
    <name evidence="3" type="ORF">OR37_02572</name>
</gene>
<dbReference type="OrthoDB" id="7186511at2"/>
<dbReference type="Gene3D" id="3.40.50.10610">
    <property type="entry name" value="ABC-type transport auxiliary lipoprotein component"/>
    <property type="match status" value="1"/>
</dbReference>
<proteinExistence type="predicted"/>